<feature type="region of interest" description="Disordered" evidence="1">
    <location>
        <begin position="174"/>
        <end position="199"/>
    </location>
</feature>
<feature type="region of interest" description="Disordered" evidence="1">
    <location>
        <begin position="139"/>
        <end position="159"/>
    </location>
</feature>
<keyword evidence="2" id="KW-0472">Membrane</keyword>
<evidence type="ECO:0000256" key="2">
    <source>
        <dbReference type="SAM" id="Phobius"/>
    </source>
</evidence>
<proteinExistence type="predicted"/>
<evidence type="ECO:0000313" key="3">
    <source>
        <dbReference type="EMBL" id="CDS11729.1"/>
    </source>
</evidence>
<organism evidence="3">
    <name type="scientific">Lichtheimia ramosa</name>
    <dbReference type="NCBI Taxonomy" id="688394"/>
    <lineage>
        <taxon>Eukaryota</taxon>
        <taxon>Fungi</taxon>
        <taxon>Fungi incertae sedis</taxon>
        <taxon>Mucoromycota</taxon>
        <taxon>Mucoromycotina</taxon>
        <taxon>Mucoromycetes</taxon>
        <taxon>Mucorales</taxon>
        <taxon>Lichtheimiaceae</taxon>
        <taxon>Lichtheimia</taxon>
    </lineage>
</organism>
<dbReference type="AlphaFoldDB" id="A0A077WWY6"/>
<dbReference type="EMBL" id="LK023346">
    <property type="protein sequence ID" value="CDS11729.1"/>
    <property type="molecule type" value="Genomic_DNA"/>
</dbReference>
<evidence type="ECO:0000256" key="1">
    <source>
        <dbReference type="SAM" id="MobiDB-lite"/>
    </source>
</evidence>
<keyword evidence="2" id="KW-0812">Transmembrane</keyword>
<feature type="transmembrane region" description="Helical" evidence="2">
    <location>
        <begin position="108"/>
        <end position="132"/>
    </location>
</feature>
<protein>
    <submittedName>
        <fullName evidence="3">Uncharacterized protein</fullName>
    </submittedName>
</protein>
<sequence length="228" mass="25963">MDRWIIMSPDSPPVFYDNKITTSSFATLGEECQLYPPSSTSSSHSQSSSLSEHSKRVCAPGLECFIHSNGSSTCELSSSSHYQQRKRYKREDGNAFSKTTHHTTAFNVVHVIAAVLGIAGAALVSITTFIMCRRRQRRLARERRQTASTTLSNNDIQETSMHRFNQFAQDYHHDEEDYNNQPQLPPKTHQPTTDKEPLVSPSMQQIHLHRQLLERHQQSPLPPPPYYP</sequence>
<accession>A0A077WWY6</accession>
<gene>
    <name evidence="3" type="ORF">LRAMOSA03992</name>
</gene>
<dbReference type="OrthoDB" id="2280152at2759"/>
<feature type="compositionally biased region" description="Polar residues" evidence="1">
    <location>
        <begin position="146"/>
        <end position="159"/>
    </location>
</feature>
<reference evidence="3" key="1">
    <citation type="journal article" date="2014" name="Genome Announc.">
        <title>De novo whole-genome sequence and genome annotation of Lichtheimia ramosa.</title>
        <authorList>
            <person name="Linde J."/>
            <person name="Schwartze V."/>
            <person name="Binder U."/>
            <person name="Lass-Florl C."/>
            <person name="Voigt K."/>
            <person name="Horn F."/>
        </authorList>
    </citation>
    <scope>NUCLEOTIDE SEQUENCE</scope>
    <source>
        <strain evidence="3">JMRC FSU:6197</strain>
    </source>
</reference>
<name>A0A077WWY6_9FUNG</name>
<keyword evidence="2" id="KW-1133">Transmembrane helix</keyword>